<evidence type="ECO:0000313" key="2">
    <source>
        <dbReference type="Proteomes" id="UP000185936"/>
    </source>
</evidence>
<dbReference type="InterPro" id="IPR015813">
    <property type="entry name" value="Pyrv/PenolPyrv_kinase-like_dom"/>
</dbReference>
<dbReference type="RefSeq" id="WP_076610612.1">
    <property type="nucleotide sequence ID" value="NZ_FTNR01000018.1"/>
</dbReference>
<dbReference type="InterPro" id="IPR040442">
    <property type="entry name" value="Pyrv_kinase-like_dom_sf"/>
</dbReference>
<dbReference type="CDD" id="cd00377">
    <property type="entry name" value="ICL_PEPM"/>
    <property type="match status" value="1"/>
</dbReference>
<keyword evidence="1" id="KW-0456">Lyase</keyword>
<dbReference type="Proteomes" id="UP000185936">
    <property type="component" value="Unassembled WGS sequence"/>
</dbReference>
<proteinExistence type="predicted"/>
<sequence length="288" mass="30895">MATTDHSLREQLDSDGIVLAPGVADALEGVLAERAGADVLYVSGNAVSSSVHGGPDIGLTTMTEMVTRVGQIAGAVERPVIADADDGYGNALSVHRTIQEFERAGAAGVHIEDQDAPKKCGHFADKTLVSTAEMCGKIRAACDARTNDEFVVIARTDAVAISGLKNAIDRCRSYADAGADMVFIDAPETDAHLEEIGAELAAIPLVINVPYGGKTPLLPADRLEELGYDLMLFATTAQKAKLQVLERVYEHLLETGDERGLTDQLATWETRDAVTDLERWRDLEDRYA</sequence>
<dbReference type="AlphaFoldDB" id="A0A1N7GYJ4"/>
<accession>A0A1N7GYJ4</accession>
<dbReference type="GO" id="GO:0016833">
    <property type="term" value="F:oxo-acid-lyase activity"/>
    <property type="evidence" value="ECO:0007669"/>
    <property type="project" value="UniProtKB-ARBA"/>
</dbReference>
<dbReference type="PANTHER" id="PTHR42905">
    <property type="entry name" value="PHOSPHOENOLPYRUVATE CARBOXYLASE"/>
    <property type="match status" value="1"/>
</dbReference>
<dbReference type="STRING" id="308853.SAMN05421752_11815"/>
<dbReference type="InterPro" id="IPR039556">
    <property type="entry name" value="ICL/PEPM"/>
</dbReference>
<gene>
    <name evidence="1" type="ORF">SAMN05421752_11815</name>
</gene>
<dbReference type="Gene3D" id="3.20.20.60">
    <property type="entry name" value="Phosphoenolpyruvate-binding domains"/>
    <property type="match status" value="1"/>
</dbReference>
<dbReference type="OrthoDB" id="9667at2157"/>
<dbReference type="Pfam" id="PF13714">
    <property type="entry name" value="PEP_mutase"/>
    <property type="match status" value="1"/>
</dbReference>
<organism evidence="1 2">
    <name type="scientific">Natronorubrum thiooxidans</name>
    <dbReference type="NCBI Taxonomy" id="308853"/>
    <lineage>
        <taxon>Archaea</taxon>
        <taxon>Methanobacteriati</taxon>
        <taxon>Methanobacteriota</taxon>
        <taxon>Stenosarchaea group</taxon>
        <taxon>Halobacteria</taxon>
        <taxon>Halobacteriales</taxon>
        <taxon>Natrialbaceae</taxon>
        <taxon>Natronorubrum</taxon>
    </lineage>
</organism>
<dbReference type="PANTHER" id="PTHR42905:SF5">
    <property type="entry name" value="CARBOXYVINYL-CARBOXYPHOSPHONATE PHOSPHORYLMUTASE, CHLOROPLASTIC"/>
    <property type="match status" value="1"/>
</dbReference>
<evidence type="ECO:0000313" key="1">
    <source>
        <dbReference type="EMBL" id="SIS17655.1"/>
    </source>
</evidence>
<dbReference type="SUPFAM" id="SSF51621">
    <property type="entry name" value="Phosphoenolpyruvate/pyruvate domain"/>
    <property type="match status" value="1"/>
</dbReference>
<reference evidence="2" key="1">
    <citation type="submission" date="2017-01" db="EMBL/GenBank/DDBJ databases">
        <authorList>
            <person name="Varghese N."/>
            <person name="Submissions S."/>
        </authorList>
    </citation>
    <scope>NUCLEOTIDE SEQUENCE [LARGE SCALE GENOMIC DNA]</scope>
    <source>
        <strain evidence="2">type strain: HArc-</strain>
    </source>
</reference>
<name>A0A1N7GYJ4_9EURY</name>
<dbReference type="EMBL" id="FTNR01000018">
    <property type="protein sequence ID" value="SIS17655.1"/>
    <property type="molecule type" value="Genomic_DNA"/>
</dbReference>
<protein>
    <submittedName>
        <fullName evidence="1">2-Methylisocitrate lyase, PEP mutase family</fullName>
    </submittedName>
</protein>
<keyword evidence="2" id="KW-1185">Reference proteome</keyword>